<proteinExistence type="predicted"/>
<reference evidence="1 2" key="1">
    <citation type="submission" date="2020-09" db="EMBL/GenBank/DDBJ databases">
        <title>Dyella sp. 7MK23 isolated from forest soil.</title>
        <authorList>
            <person name="Fu J."/>
        </authorList>
    </citation>
    <scope>NUCLEOTIDE SEQUENCE [LARGE SCALE GENOMIC DNA]</scope>
    <source>
        <strain evidence="1 2">7MK23</strain>
    </source>
</reference>
<protein>
    <submittedName>
        <fullName evidence="1">Uncharacterized protein</fullName>
    </submittedName>
</protein>
<comment type="caution">
    <text evidence="1">The sequence shown here is derived from an EMBL/GenBank/DDBJ whole genome shotgun (WGS) entry which is preliminary data.</text>
</comment>
<gene>
    <name evidence="1" type="ORF">IGX34_15565</name>
</gene>
<keyword evidence="2" id="KW-1185">Reference proteome</keyword>
<sequence>MKNQAEKLAILERLVVELGGKFSPKVSAVDYEIQDGFQCVLIRAKVVGSYFLVSEVQASETLTLLRELDEQEVSWVLVFLDSSGKVLDALNGEKQ</sequence>
<dbReference type="RefSeq" id="WP_192556646.1">
    <property type="nucleotide sequence ID" value="NZ_JACZZA010000010.1"/>
</dbReference>
<accession>A0ABR9GCN3</accession>
<dbReference type="Proteomes" id="UP000651010">
    <property type="component" value="Unassembled WGS sequence"/>
</dbReference>
<evidence type="ECO:0000313" key="1">
    <source>
        <dbReference type="EMBL" id="MBE1161800.1"/>
    </source>
</evidence>
<organism evidence="1 2">
    <name type="scientific">Dyella acidiphila</name>
    <dbReference type="NCBI Taxonomy" id="2775866"/>
    <lineage>
        <taxon>Bacteria</taxon>
        <taxon>Pseudomonadati</taxon>
        <taxon>Pseudomonadota</taxon>
        <taxon>Gammaproteobacteria</taxon>
        <taxon>Lysobacterales</taxon>
        <taxon>Rhodanobacteraceae</taxon>
        <taxon>Dyella</taxon>
    </lineage>
</organism>
<evidence type="ECO:0000313" key="2">
    <source>
        <dbReference type="Proteomes" id="UP000651010"/>
    </source>
</evidence>
<dbReference type="EMBL" id="JACZZA010000010">
    <property type="protein sequence ID" value="MBE1161800.1"/>
    <property type="molecule type" value="Genomic_DNA"/>
</dbReference>
<name>A0ABR9GCN3_9GAMM</name>